<dbReference type="RefSeq" id="WP_286346597.1">
    <property type="nucleotide sequence ID" value="NZ_AP027732.1"/>
</dbReference>
<evidence type="ECO:0000256" key="1">
    <source>
        <dbReference type="ARBA" id="ARBA00008812"/>
    </source>
</evidence>
<dbReference type="Pfam" id="PF04264">
    <property type="entry name" value="YceI"/>
    <property type="match status" value="1"/>
</dbReference>
<sequence>MAITTETIPGYVAGTWGIDPVHSEVTFSVRHLAISKVKGSFSSFDVTLVTGDSIVDSTVEATIDIASISTGNADRDGHLHSDDFFNTEAHPKAVFRSTSITEKGDDLVIDGELTLKGVTKPVQLKAEFGGIVTDGYGQTKAGFSAKGKIDRTEYGVSFNAPLDNGGFTLGNEITLDFEIQLVLAK</sequence>
<dbReference type="InterPro" id="IPR007372">
    <property type="entry name" value="Lipid/polyisoprenoid-bd_YceI"/>
</dbReference>
<dbReference type="PANTHER" id="PTHR34406">
    <property type="entry name" value="PROTEIN YCEI"/>
    <property type="match status" value="1"/>
</dbReference>
<dbReference type="SMART" id="SM00867">
    <property type="entry name" value="YceI"/>
    <property type="match status" value="1"/>
</dbReference>
<dbReference type="SUPFAM" id="SSF101874">
    <property type="entry name" value="YceI-like"/>
    <property type="match status" value="1"/>
</dbReference>
<dbReference type="Proteomes" id="UP001321486">
    <property type="component" value="Chromosome"/>
</dbReference>
<reference evidence="4" key="1">
    <citation type="journal article" date="2019" name="Int. J. Syst. Evol. Microbiol.">
        <title>The Global Catalogue of Microorganisms (GCM) 10K type strain sequencing project: providing services to taxonomists for standard genome sequencing and annotation.</title>
        <authorList>
            <consortium name="The Broad Institute Genomics Platform"/>
            <consortium name="The Broad Institute Genome Sequencing Center for Infectious Disease"/>
            <person name="Wu L."/>
            <person name="Ma J."/>
        </authorList>
    </citation>
    <scope>NUCLEOTIDE SEQUENCE [LARGE SCALE GENOMIC DNA]</scope>
    <source>
        <strain evidence="4">NBRC 108728</strain>
    </source>
</reference>
<evidence type="ECO:0000259" key="2">
    <source>
        <dbReference type="SMART" id="SM00867"/>
    </source>
</evidence>
<dbReference type="EMBL" id="AP027732">
    <property type="protein sequence ID" value="BDZ49923.1"/>
    <property type="molecule type" value="Genomic_DNA"/>
</dbReference>
<accession>A0ABN6Y1Q0</accession>
<name>A0ABN6Y1Q0_9MICO</name>
<evidence type="ECO:0000313" key="3">
    <source>
        <dbReference type="EMBL" id="BDZ49923.1"/>
    </source>
</evidence>
<evidence type="ECO:0000313" key="4">
    <source>
        <dbReference type="Proteomes" id="UP001321486"/>
    </source>
</evidence>
<protein>
    <recommendedName>
        <fullName evidence="2">Lipid/polyisoprenoid-binding YceI-like domain-containing protein</fullName>
    </recommendedName>
</protein>
<dbReference type="PANTHER" id="PTHR34406:SF1">
    <property type="entry name" value="PROTEIN YCEI"/>
    <property type="match status" value="1"/>
</dbReference>
<proteinExistence type="inferred from homology"/>
<dbReference type="InterPro" id="IPR036761">
    <property type="entry name" value="TTHA0802/YceI-like_sf"/>
</dbReference>
<comment type="similarity">
    <text evidence="1">Belongs to the UPF0312 family.</text>
</comment>
<gene>
    <name evidence="3" type="ORF">GCM10025867_21640</name>
</gene>
<organism evidence="3 4">
    <name type="scientific">Frondihabitans sucicola</name>
    <dbReference type="NCBI Taxonomy" id="1268041"/>
    <lineage>
        <taxon>Bacteria</taxon>
        <taxon>Bacillati</taxon>
        <taxon>Actinomycetota</taxon>
        <taxon>Actinomycetes</taxon>
        <taxon>Micrococcales</taxon>
        <taxon>Microbacteriaceae</taxon>
        <taxon>Frondihabitans</taxon>
    </lineage>
</organism>
<dbReference type="Gene3D" id="2.40.128.110">
    <property type="entry name" value="Lipid/polyisoprenoid-binding, YceI-like"/>
    <property type="match status" value="1"/>
</dbReference>
<keyword evidence="4" id="KW-1185">Reference proteome</keyword>
<feature type="domain" description="Lipid/polyisoprenoid-binding YceI-like" evidence="2">
    <location>
        <begin position="15"/>
        <end position="182"/>
    </location>
</feature>